<dbReference type="AlphaFoldDB" id="A0A4Q7PCD0"/>
<sequence length="149" mass="17292">MKKHIVCLSILLFLFYSSGYSQDLGIKMELPISGVWRLNFDRQKSEITLSRSESLTALATEQEESLDQTLLSRIYMFFEDGSFELQWTSRGQFMAVKGTYSIERDNLLRLATKESTLDYMVTMEEKSMMLNPVRKTEGITDVLHLKKIE</sequence>
<organism evidence="1 2">
    <name type="scientific">Cecembia calidifontis</name>
    <dbReference type="NCBI Taxonomy" id="1187080"/>
    <lineage>
        <taxon>Bacteria</taxon>
        <taxon>Pseudomonadati</taxon>
        <taxon>Bacteroidota</taxon>
        <taxon>Cytophagia</taxon>
        <taxon>Cytophagales</taxon>
        <taxon>Cyclobacteriaceae</taxon>
        <taxon>Cecembia</taxon>
    </lineage>
</organism>
<dbReference type="OrthoDB" id="840425at2"/>
<gene>
    <name evidence="1" type="ORF">BC751_3642</name>
</gene>
<evidence type="ECO:0000313" key="1">
    <source>
        <dbReference type="EMBL" id="RZS98013.1"/>
    </source>
</evidence>
<dbReference type="Proteomes" id="UP000292209">
    <property type="component" value="Unassembled WGS sequence"/>
</dbReference>
<comment type="caution">
    <text evidence="1">The sequence shown here is derived from an EMBL/GenBank/DDBJ whole genome shotgun (WGS) entry which is preliminary data.</text>
</comment>
<dbReference type="EMBL" id="SGXG01000001">
    <property type="protein sequence ID" value="RZS98013.1"/>
    <property type="molecule type" value="Genomic_DNA"/>
</dbReference>
<keyword evidence="2" id="KW-1185">Reference proteome</keyword>
<proteinExistence type="predicted"/>
<evidence type="ECO:0008006" key="3">
    <source>
        <dbReference type="Google" id="ProtNLM"/>
    </source>
</evidence>
<accession>A0A4Q7PCD0</accession>
<evidence type="ECO:0000313" key="2">
    <source>
        <dbReference type="Proteomes" id="UP000292209"/>
    </source>
</evidence>
<protein>
    <recommendedName>
        <fullName evidence="3">Lipocalin-like protein</fullName>
    </recommendedName>
</protein>
<dbReference type="RefSeq" id="WP_130276784.1">
    <property type="nucleotide sequence ID" value="NZ_SGXG01000001.1"/>
</dbReference>
<name>A0A4Q7PCD0_9BACT</name>
<reference evidence="1 2" key="1">
    <citation type="submission" date="2019-02" db="EMBL/GenBank/DDBJ databases">
        <title>Genomic Encyclopedia of Archaeal and Bacterial Type Strains, Phase II (KMG-II): from individual species to whole genera.</title>
        <authorList>
            <person name="Goeker M."/>
        </authorList>
    </citation>
    <scope>NUCLEOTIDE SEQUENCE [LARGE SCALE GENOMIC DNA]</scope>
    <source>
        <strain evidence="1 2">DSM 21411</strain>
    </source>
</reference>